<dbReference type="PANTHER" id="PTHR46388">
    <property type="entry name" value="NHL REPEAT-CONTAINING PROTEIN 2"/>
    <property type="match status" value="1"/>
</dbReference>
<gene>
    <name evidence="2" type="ORF">JJ685_18060</name>
</gene>
<dbReference type="AlphaFoldDB" id="A0A937CUT9"/>
<proteinExistence type="predicted"/>
<dbReference type="Gene3D" id="2.120.10.30">
    <property type="entry name" value="TolB, C-terminal domain"/>
    <property type="match status" value="2"/>
</dbReference>
<dbReference type="SUPFAM" id="SSF101898">
    <property type="entry name" value="NHL repeat"/>
    <property type="match status" value="1"/>
</dbReference>
<dbReference type="EMBL" id="JAEQNE010000004">
    <property type="protein sequence ID" value="MBL0393049.1"/>
    <property type="molecule type" value="Genomic_DNA"/>
</dbReference>
<dbReference type="RefSeq" id="WP_201675708.1">
    <property type="nucleotide sequence ID" value="NZ_JAEQNE010000004.1"/>
</dbReference>
<sequence>MTGLISGLLRSACAAGLLAGCGGGADGPALPQAARPCGADACVSTVAGSGEFGTLDGPATTAQFFMPHAVAVDDSLQLHVADYGGSNQTRLVAGGLVFTLAEDPIDFPHPGDVATDAAGNSYLADLYGHRILKRTPEGKTSVLAGTGQSGDQDGDGASASFSLPAGLAMDALGALYVADMGNRKIRRITLPR</sequence>
<dbReference type="InterPro" id="IPR011042">
    <property type="entry name" value="6-blade_b-propeller_TolB-like"/>
</dbReference>
<keyword evidence="3" id="KW-1185">Reference proteome</keyword>
<evidence type="ECO:0000256" key="1">
    <source>
        <dbReference type="SAM" id="SignalP"/>
    </source>
</evidence>
<accession>A0A937CUT9</accession>
<feature type="signal peptide" evidence="1">
    <location>
        <begin position="1"/>
        <end position="19"/>
    </location>
</feature>
<protein>
    <recommendedName>
        <fullName evidence="4">Gluconolaconase</fullName>
    </recommendedName>
</protein>
<feature type="chain" id="PRO_5037347760" description="Gluconolaconase" evidence="1">
    <location>
        <begin position="20"/>
        <end position="192"/>
    </location>
</feature>
<evidence type="ECO:0000313" key="2">
    <source>
        <dbReference type="EMBL" id="MBL0393049.1"/>
    </source>
</evidence>
<keyword evidence="1" id="KW-0732">Signal</keyword>
<organism evidence="2 3">
    <name type="scientific">Ramlibacter monticola</name>
    <dbReference type="NCBI Taxonomy" id="1926872"/>
    <lineage>
        <taxon>Bacteria</taxon>
        <taxon>Pseudomonadati</taxon>
        <taxon>Pseudomonadota</taxon>
        <taxon>Betaproteobacteria</taxon>
        <taxon>Burkholderiales</taxon>
        <taxon>Comamonadaceae</taxon>
        <taxon>Ramlibacter</taxon>
    </lineage>
</organism>
<comment type="caution">
    <text evidence="2">The sequence shown here is derived from an EMBL/GenBank/DDBJ whole genome shotgun (WGS) entry which is preliminary data.</text>
</comment>
<dbReference type="Proteomes" id="UP000599109">
    <property type="component" value="Unassembled WGS sequence"/>
</dbReference>
<reference evidence="2 3" key="1">
    <citation type="journal article" date="2017" name="Int. J. Syst. Evol. Microbiol.">
        <title>Ramlibacter monticola sp. nov., isolated from forest soil.</title>
        <authorList>
            <person name="Chaudhary D.K."/>
            <person name="Kim J."/>
        </authorList>
    </citation>
    <scope>NUCLEOTIDE SEQUENCE [LARGE SCALE GENOMIC DNA]</scope>
    <source>
        <strain evidence="2 3">KACC 19175</strain>
    </source>
</reference>
<name>A0A937CUT9_9BURK</name>
<evidence type="ECO:0008006" key="4">
    <source>
        <dbReference type="Google" id="ProtNLM"/>
    </source>
</evidence>
<evidence type="ECO:0000313" key="3">
    <source>
        <dbReference type="Proteomes" id="UP000599109"/>
    </source>
</evidence>
<dbReference type="PANTHER" id="PTHR46388:SF2">
    <property type="entry name" value="NHL REPEAT-CONTAINING PROTEIN 2"/>
    <property type="match status" value="1"/>
</dbReference>